<evidence type="ECO:0000256" key="5">
    <source>
        <dbReference type="RuleBase" id="RU004404"/>
    </source>
</evidence>
<evidence type="ECO:0000259" key="6">
    <source>
        <dbReference type="PROSITE" id="PS50106"/>
    </source>
</evidence>
<evidence type="ECO:0000256" key="3">
    <source>
        <dbReference type="ARBA" id="ARBA00022801"/>
    </source>
</evidence>
<dbReference type="NCBIfam" id="NF045589">
    <property type="entry name" value="Cterm_S41_CtpB"/>
    <property type="match status" value="1"/>
</dbReference>
<dbReference type="GO" id="GO:0008236">
    <property type="term" value="F:serine-type peptidase activity"/>
    <property type="evidence" value="ECO:0007669"/>
    <property type="project" value="UniProtKB-KW"/>
</dbReference>
<dbReference type="Pfam" id="PF03572">
    <property type="entry name" value="Peptidase_S41"/>
    <property type="match status" value="1"/>
</dbReference>
<dbReference type="InterPro" id="IPR054625">
    <property type="entry name" value="Cterm_S41_CtpB"/>
</dbReference>
<dbReference type="PROSITE" id="PS50106">
    <property type="entry name" value="PDZ"/>
    <property type="match status" value="1"/>
</dbReference>
<keyword evidence="3 5" id="KW-0378">Hydrolase</keyword>
<dbReference type="SMART" id="SM00228">
    <property type="entry name" value="PDZ"/>
    <property type="match status" value="1"/>
</dbReference>
<dbReference type="GO" id="GO:0006508">
    <property type="term" value="P:proteolysis"/>
    <property type="evidence" value="ECO:0007669"/>
    <property type="project" value="UniProtKB-KW"/>
</dbReference>
<name>D3ENY8_ATETH</name>
<dbReference type="Proteomes" id="UP000001405">
    <property type="component" value="Chromosome"/>
</dbReference>
<dbReference type="InterPro" id="IPR005151">
    <property type="entry name" value="Tail-specific_protease"/>
</dbReference>
<dbReference type="EMBL" id="CP001842">
    <property type="protein sequence ID" value="ADB95188.1"/>
    <property type="molecule type" value="Genomic_DNA"/>
</dbReference>
<keyword evidence="2 5" id="KW-0645">Protease</keyword>
<keyword evidence="4 5" id="KW-0720">Serine protease</keyword>
<evidence type="ECO:0000313" key="7">
    <source>
        <dbReference type="EMBL" id="ADB95188.1"/>
    </source>
</evidence>
<dbReference type="Pfam" id="PF00595">
    <property type="entry name" value="PDZ"/>
    <property type="match status" value="1"/>
</dbReference>
<protein>
    <submittedName>
        <fullName evidence="7">C-terminal processing peptidase-2</fullName>
    </submittedName>
</protein>
<dbReference type="GO" id="GO:0030288">
    <property type="term" value="C:outer membrane-bounded periplasmic space"/>
    <property type="evidence" value="ECO:0007669"/>
    <property type="project" value="TreeGrafter"/>
</dbReference>
<dbReference type="InterPro" id="IPR029045">
    <property type="entry name" value="ClpP/crotonase-like_dom_sf"/>
</dbReference>
<dbReference type="Gene3D" id="3.30.750.44">
    <property type="match status" value="1"/>
</dbReference>
<dbReference type="GO" id="GO:0004175">
    <property type="term" value="F:endopeptidase activity"/>
    <property type="evidence" value="ECO:0007669"/>
    <property type="project" value="TreeGrafter"/>
</dbReference>
<dbReference type="STRING" id="1453429.UCYN_04560"/>
<dbReference type="Gene3D" id="2.30.42.10">
    <property type="match status" value="1"/>
</dbReference>
<organism evidence="8">
    <name type="scientific">Atelocyanobacterium thalassa (isolate ALOHA)</name>
    <dbReference type="NCBI Taxonomy" id="1453429"/>
    <lineage>
        <taxon>Bacteria</taxon>
        <taxon>Bacillati</taxon>
        <taxon>Cyanobacteriota</taxon>
        <taxon>Cyanophyceae</taxon>
        <taxon>Oscillatoriophycideae</taxon>
        <taxon>Chroococcales</taxon>
        <taxon>Aphanothecaceae</taxon>
        <taxon>Candidatus Atelocyanobacterium</taxon>
        <taxon>Candidatus Atelocyanobacterium thalassae</taxon>
    </lineage>
</organism>
<dbReference type="NCBIfam" id="TIGR00225">
    <property type="entry name" value="prc"/>
    <property type="match status" value="1"/>
</dbReference>
<dbReference type="HOGENOM" id="CLU_017295_0_0_3"/>
<dbReference type="CDD" id="cd06782">
    <property type="entry name" value="cpPDZ_CPP-like"/>
    <property type="match status" value="1"/>
</dbReference>
<dbReference type="InterPro" id="IPR004447">
    <property type="entry name" value="Peptidase_S41A"/>
</dbReference>
<dbReference type="KEGG" id="cyu:UCYN_04560"/>
<dbReference type="PANTHER" id="PTHR32060:SF30">
    <property type="entry name" value="CARBOXY-TERMINAL PROCESSING PROTEASE CTPA"/>
    <property type="match status" value="1"/>
</dbReference>
<dbReference type="SUPFAM" id="SSF50156">
    <property type="entry name" value="PDZ domain-like"/>
    <property type="match status" value="1"/>
</dbReference>
<dbReference type="RefSeq" id="WP_012953853.1">
    <property type="nucleotide sequence ID" value="NC_013771.1"/>
</dbReference>
<sequence>MKYSIKSLHAYKSLLWSSTVGILSTLIVISPSLGFDIPEDNPKAVIDEIWQIVNNEFVDLEFNRINWKEKRQELLSQKYKNSKQAYKIISEALKKLGDPYTRFLPPQEFSMLTSQTSGELSGIGIRLAIDRRTSELYVVETIRSSPAMEAGLKRGDRLIRINGQPTALMTLEQAQEAIFGKLGTEVNLQLSRRDKGIFQVTLKRTQIQIASVSYHLQEERLHSIGYIKLDEFSSHATEQMKQAIDELRKQEVSGFILDLRGNPGGLLFSSVNIARLWLEKGKIVSTIDRKGGNQNFSANGTSLTSLPLVVLVNKWSASASEILAGALKENNRATVIGTTTYGKGTVQSVHSLSDGSGLAVTIARYYPPSGKDINYKGITPNIYLDLTVQEQVRLKNDPTLVGTKADPQYIKALSVLREHIIPISKDFILLNTSSI</sequence>
<keyword evidence="8" id="KW-1185">Reference proteome</keyword>
<dbReference type="GO" id="GO:0007165">
    <property type="term" value="P:signal transduction"/>
    <property type="evidence" value="ECO:0007669"/>
    <property type="project" value="TreeGrafter"/>
</dbReference>
<dbReference type="PANTHER" id="PTHR32060">
    <property type="entry name" value="TAIL-SPECIFIC PROTEASE"/>
    <property type="match status" value="1"/>
</dbReference>
<dbReference type="OrthoDB" id="9812068at2"/>
<feature type="domain" description="PDZ" evidence="6">
    <location>
        <begin position="109"/>
        <end position="178"/>
    </location>
</feature>
<dbReference type="CDD" id="cd07560">
    <property type="entry name" value="Peptidase_S41_CPP"/>
    <property type="match status" value="1"/>
</dbReference>
<dbReference type="AlphaFoldDB" id="D3ENY8"/>
<dbReference type="PATRIC" id="fig|713887.8.peg.420"/>
<dbReference type="InterPro" id="IPR036034">
    <property type="entry name" value="PDZ_sf"/>
</dbReference>
<proteinExistence type="inferred from homology"/>
<comment type="similarity">
    <text evidence="1 5">Belongs to the peptidase S41A family.</text>
</comment>
<accession>D3ENY8</accession>
<dbReference type="SUPFAM" id="SSF52096">
    <property type="entry name" value="ClpP/crotonase"/>
    <property type="match status" value="1"/>
</dbReference>
<evidence type="ECO:0000256" key="1">
    <source>
        <dbReference type="ARBA" id="ARBA00009179"/>
    </source>
</evidence>
<dbReference type="Gene3D" id="3.90.226.10">
    <property type="entry name" value="2-enoyl-CoA Hydratase, Chain A, domain 1"/>
    <property type="match status" value="1"/>
</dbReference>
<evidence type="ECO:0000256" key="4">
    <source>
        <dbReference type="ARBA" id="ARBA00022825"/>
    </source>
</evidence>
<dbReference type="MEROPS" id="S41.009"/>
<evidence type="ECO:0000256" key="2">
    <source>
        <dbReference type="ARBA" id="ARBA00022670"/>
    </source>
</evidence>
<evidence type="ECO:0000313" key="8">
    <source>
        <dbReference type="Proteomes" id="UP000001405"/>
    </source>
</evidence>
<dbReference type="SMART" id="SM00245">
    <property type="entry name" value="TSPc"/>
    <property type="match status" value="1"/>
</dbReference>
<dbReference type="InterPro" id="IPR001478">
    <property type="entry name" value="PDZ"/>
</dbReference>
<gene>
    <name evidence="7" type="ordered locus">UCYN_04560</name>
</gene>
<reference evidence="7 8" key="1">
    <citation type="journal article" date="2010" name="Nature">
        <title>Metabolic streamlining in an open-ocean nitrogen-fixing cyanobacterium.</title>
        <authorList>
            <person name="Tripp H.J."/>
            <person name="Bench S.R."/>
            <person name="Turk K.A."/>
            <person name="Foster R.A."/>
            <person name="Desany B.A."/>
            <person name="Niazi F."/>
            <person name="Affourtit J.P."/>
            <person name="Zehr J.P."/>
        </authorList>
    </citation>
    <scope>NUCLEOTIDE SEQUENCE [LARGE SCALE GENOMIC DNA]</scope>
    <source>
        <strain evidence="8">ALOHA</strain>
    </source>
</reference>